<gene>
    <name evidence="1" type="ORF">F8M41_020371</name>
</gene>
<dbReference type="Proteomes" id="UP000439903">
    <property type="component" value="Unassembled WGS sequence"/>
</dbReference>
<protein>
    <submittedName>
        <fullName evidence="1">Uncharacterized protein</fullName>
    </submittedName>
</protein>
<comment type="caution">
    <text evidence="1">The sequence shown here is derived from an EMBL/GenBank/DDBJ whole genome shotgun (WGS) entry which is preliminary data.</text>
</comment>
<sequence length="129" mass="14777">MPFMAARRRLTNDGVFDCAVYDVEDVPILYTTWEPDPIGPDGSNTIFFVSQTLTEATTVTTQLFFAFNDQNGRILGYSVHPVKENITVIEDSYNVTIPRYIPPTYSVTVMIKDYDSVRHCSSFTRYRRS</sequence>
<keyword evidence="2" id="KW-1185">Reference proteome</keyword>
<proteinExistence type="predicted"/>
<dbReference type="EMBL" id="WTPW01000558">
    <property type="protein sequence ID" value="KAF0499965.1"/>
    <property type="molecule type" value="Genomic_DNA"/>
</dbReference>
<evidence type="ECO:0000313" key="2">
    <source>
        <dbReference type="Proteomes" id="UP000439903"/>
    </source>
</evidence>
<dbReference type="AlphaFoldDB" id="A0A8H4EJP4"/>
<accession>A0A8H4EJP4</accession>
<organism evidence="1 2">
    <name type="scientific">Gigaspora margarita</name>
    <dbReference type="NCBI Taxonomy" id="4874"/>
    <lineage>
        <taxon>Eukaryota</taxon>
        <taxon>Fungi</taxon>
        <taxon>Fungi incertae sedis</taxon>
        <taxon>Mucoromycota</taxon>
        <taxon>Glomeromycotina</taxon>
        <taxon>Glomeromycetes</taxon>
        <taxon>Diversisporales</taxon>
        <taxon>Gigasporaceae</taxon>
        <taxon>Gigaspora</taxon>
    </lineage>
</organism>
<evidence type="ECO:0000313" key="1">
    <source>
        <dbReference type="EMBL" id="KAF0499965.1"/>
    </source>
</evidence>
<name>A0A8H4EJP4_GIGMA</name>
<reference evidence="1 2" key="1">
    <citation type="journal article" date="2019" name="Environ. Microbiol.">
        <title>At the nexus of three kingdoms: the genome of the mycorrhizal fungus Gigaspora margarita provides insights into plant, endobacterial and fungal interactions.</title>
        <authorList>
            <person name="Venice F."/>
            <person name="Ghignone S."/>
            <person name="Salvioli di Fossalunga A."/>
            <person name="Amselem J."/>
            <person name="Novero M."/>
            <person name="Xianan X."/>
            <person name="Sedzielewska Toro K."/>
            <person name="Morin E."/>
            <person name="Lipzen A."/>
            <person name="Grigoriev I.V."/>
            <person name="Henrissat B."/>
            <person name="Martin F.M."/>
            <person name="Bonfante P."/>
        </authorList>
    </citation>
    <scope>NUCLEOTIDE SEQUENCE [LARGE SCALE GENOMIC DNA]</scope>
    <source>
        <strain evidence="1 2">BEG34</strain>
    </source>
</reference>